<evidence type="ECO:0000313" key="2">
    <source>
        <dbReference type="Proteomes" id="UP000225379"/>
    </source>
</evidence>
<gene>
    <name evidence="1" type="ORF">CRT60_00295</name>
</gene>
<dbReference type="EMBL" id="PDKW01000033">
    <property type="protein sequence ID" value="PGH59457.1"/>
    <property type="molecule type" value="Genomic_DNA"/>
</dbReference>
<proteinExistence type="predicted"/>
<organism evidence="1 2">
    <name type="scientific">Azospirillum palustre</name>
    <dbReference type="NCBI Taxonomy" id="2044885"/>
    <lineage>
        <taxon>Bacteria</taxon>
        <taxon>Pseudomonadati</taxon>
        <taxon>Pseudomonadota</taxon>
        <taxon>Alphaproteobacteria</taxon>
        <taxon>Rhodospirillales</taxon>
        <taxon>Azospirillaceae</taxon>
        <taxon>Azospirillum</taxon>
    </lineage>
</organism>
<dbReference type="Proteomes" id="UP000225379">
    <property type="component" value="Unassembled WGS sequence"/>
</dbReference>
<evidence type="ECO:0000313" key="1">
    <source>
        <dbReference type="EMBL" id="PGH59457.1"/>
    </source>
</evidence>
<comment type="caution">
    <text evidence="1">The sequence shown here is derived from an EMBL/GenBank/DDBJ whole genome shotgun (WGS) entry which is preliminary data.</text>
</comment>
<dbReference type="OrthoDB" id="7366738at2"/>
<protein>
    <submittedName>
        <fullName evidence="1">Uncharacterized protein</fullName>
    </submittedName>
</protein>
<accession>A0A2B8BQF3</accession>
<name>A0A2B8BQF3_9PROT</name>
<dbReference type="InterPro" id="IPR056209">
    <property type="entry name" value="SU10_adaptor"/>
</dbReference>
<reference evidence="2" key="1">
    <citation type="submission" date="2017-10" db="EMBL/GenBank/DDBJ databases">
        <authorList>
            <person name="Kravchenko I.K."/>
            <person name="Grouzdev D.S."/>
        </authorList>
    </citation>
    <scope>NUCLEOTIDE SEQUENCE [LARGE SCALE GENOMIC DNA]</scope>
    <source>
        <strain evidence="2">B2</strain>
    </source>
</reference>
<dbReference type="Pfam" id="PF24175">
    <property type="entry name" value="SU10_adaptor"/>
    <property type="match status" value="1"/>
</dbReference>
<dbReference type="AlphaFoldDB" id="A0A2B8BQF3"/>
<sequence length="205" mass="22510">MALNTVSELDATAADYLNRSDLTPIIPTFRALAEVRLNRELRTRFQETQVTLSTVAGTATVPLPDDYLEARGLVRLTASPADLSYRTPASLSTLYGANSGMPAAYTVIGSNIKFGPVPDAVYSVELTYLAKVPPLSDANPTNWVLTNSPDLYIYATLLESAPYLKEDARLTVWGQLYDAALGRVQQQDERARWPSSPLSIQVTKW</sequence>
<keyword evidence="2" id="KW-1185">Reference proteome</keyword>
<dbReference type="RefSeq" id="WP_098734468.1">
    <property type="nucleotide sequence ID" value="NZ_PDKW01000033.1"/>
</dbReference>